<evidence type="ECO:0000313" key="3">
    <source>
        <dbReference type="Proteomes" id="UP000652761"/>
    </source>
</evidence>
<gene>
    <name evidence="2" type="ORF">Taro_033722</name>
</gene>
<keyword evidence="1" id="KW-0472">Membrane</keyword>
<keyword evidence="3" id="KW-1185">Reference proteome</keyword>
<sequence length="420" mass="45256">MLPQGRGCILVSVLPGLACIVSAVLLAAEWFVFVLGYRVVPLTMCLAVVLAMLSSCSFSSFLDCTGGTSCVSVVGWFASLLAPYVLSQMVVCCVPSSSAFRGLLEVVVLSHGIWCRVAHRGDLYGEGPSPCDVLRLSWLLTSCALFSCGVMGHGAPIVLSFAVLASSQCVFLFVPQLCLEVLVVVWCVALSSCVAIGAVAYYTLSVFLFRCFVFYALRVRGRCGLFCPFRLVASCVWLLAVLVLLVAPCARARVVCSIPPGALVHCVAPWVAPGAGVGTVCCVVCLIVALTVVLQVLAAACVRVFPSRLGKSEFGCDIFPGFASVHCACGAFGLVFLWLHSYCVSLSDHEDDLGEIEWCRWTLSYVPWVVVVTTWKSWYDFVVPLHLLLFSDWVCNDPPHIGADISTSSEEIVRSDSERE</sequence>
<keyword evidence="1" id="KW-1133">Transmembrane helix</keyword>
<feature type="transmembrane region" description="Helical" evidence="1">
    <location>
        <begin position="69"/>
        <end position="86"/>
    </location>
</feature>
<feature type="transmembrane region" description="Helical" evidence="1">
    <location>
        <begin position="7"/>
        <end position="33"/>
    </location>
</feature>
<organism evidence="2 3">
    <name type="scientific">Colocasia esculenta</name>
    <name type="common">Wild taro</name>
    <name type="synonym">Arum esculentum</name>
    <dbReference type="NCBI Taxonomy" id="4460"/>
    <lineage>
        <taxon>Eukaryota</taxon>
        <taxon>Viridiplantae</taxon>
        <taxon>Streptophyta</taxon>
        <taxon>Embryophyta</taxon>
        <taxon>Tracheophyta</taxon>
        <taxon>Spermatophyta</taxon>
        <taxon>Magnoliopsida</taxon>
        <taxon>Liliopsida</taxon>
        <taxon>Araceae</taxon>
        <taxon>Aroideae</taxon>
        <taxon>Colocasieae</taxon>
        <taxon>Colocasia</taxon>
    </lineage>
</organism>
<feature type="transmembrane region" description="Helical" evidence="1">
    <location>
        <begin position="39"/>
        <end position="62"/>
    </location>
</feature>
<proteinExistence type="predicted"/>
<dbReference type="AlphaFoldDB" id="A0A843VPG5"/>
<accession>A0A843VPG5</accession>
<feature type="transmembrane region" description="Helical" evidence="1">
    <location>
        <begin position="277"/>
        <end position="306"/>
    </location>
</feature>
<comment type="caution">
    <text evidence="2">The sequence shown here is derived from an EMBL/GenBank/DDBJ whole genome shotgun (WGS) entry which is preliminary data.</text>
</comment>
<evidence type="ECO:0000313" key="2">
    <source>
        <dbReference type="EMBL" id="MQM00973.1"/>
    </source>
</evidence>
<keyword evidence="1" id="KW-0812">Transmembrane</keyword>
<feature type="transmembrane region" description="Helical" evidence="1">
    <location>
        <begin position="138"/>
        <end position="164"/>
    </location>
</feature>
<reference evidence="2" key="1">
    <citation type="submission" date="2017-07" db="EMBL/GenBank/DDBJ databases">
        <title>Taro Niue Genome Assembly and Annotation.</title>
        <authorList>
            <person name="Atibalentja N."/>
            <person name="Keating K."/>
            <person name="Fields C.J."/>
        </authorList>
    </citation>
    <scope>NUCLEOTIDE SEQUENCE</scope>
    <source>
        <strain evidence="2">Niue_2</strain>
        <tissue evidence="2">Leaf</tissue>
    </source>
</reference>
<dbReference type="EMBL" id="NMUH01002596">
    <property type="protein sequence ID" value="MQM00973.1"/>
    <property type="molecule type" value="Genomic_DNA"/>
</dbReference>
<evidence type="ECO:0000256" key="1">
    <source>
        <dbReference type="SAM" id="Phobius"/>
    </source>
</evidence>
<feature type="transmembrane region" description="Helical" evidence="1">
    <location>
        <begin position="318"/>
        <end position="339"/>
    </location>
</feature>
<protein>
    <submittedName>
        <fullName evidence="2">Uncharacterized protein</fullName>
    </submittedName>
</protein>
<name>A0A843VPG5_COLES</name>
<feature type="transmembrane region" description="Helical" evidence="1">
    <location>
        <begin position="229"/>
        <end position="247"/>
    </location>
</feature>
<dbReference type="Proteomes" id="UP000652761">
    <property type="component" value="Unassembled WGS sequence"/>
</dbReference>